<evidence type="ECO:0000256" key="3">
    <source>
        <dbReference type="SAM" id="MobiDB-lite"/>
    </source>
</evidence>
<dbReference type="Gene3D" id="1.10.510.10">
    <property type="entry name" value="Transferase(Phosphotransferase) domain 1"/>
    <property type="match status" value="1"/>
</dbReference>
<dbReference type="CDD" id="cd06610">
    <property type="entry name" value="STKc_OSR1_SPAK"/>
    <property type="match status" value="1"/>
</dbReference>
<evidence type="ECO:0000259" key="4">
    <source>
        <dbReference type="PROSITE" id="PS50011"/>
    </source>
</evidence>
<dbReference type="PROSITE" id="PS50011">
    <property type="entry name" value="PROTEIN_KINASE_DOM"/>
    <property type="match status" value="1"/>
</dbReference>
<dbReference type="Gene3D" id="3.30.200.20">
    <property type="entry name" value="Phosphorylase Kinase, domain 1"/>
    <property type="match status" value="1"/>
</dbReference>
<comment type="caution">
    <text evidence="5">The sequence shown here is derived from an EMBL/GenBank/DDBJ whole genome shotgun (WGS) entry which is preliminary data.</text>
</comment>
<feature type="region of interest" description="Disordered" evidence="3">
    <location>
        <begin position="729"/>
        <end position="774"/>
    </location>
</feature>
<feature type="compositionally biased region" description="Low complexity" evidence="3">
    <location>
        <begin position="729"/>
        <end position="763"/>
    </location>
</feature>
<proteinExistence type="inferred from homology"/>
<organism evidence="5 6">
    <name type="scientific">Hevea brasiliensis</name>
    <name type="common">Para rubber tree</name>
    <name type="synonym">Siphonia brasiliensis</name>
    <dbReference type="NCBI Taxonomy" id="3981"/>
    <lineage>
        <taxon>Eukaryota</taxon>
        <taxon>Viridiplantae</taxon>
        <taxon>Streptophyta</taxon>
        <taxon>Embryophyta</taxon>
        <taxon>Tracheophyta</taxon>
        <taxon>Spermatophyta</taxon>
        <taxon>Magnoliopsida</taxon>
        <taxon>eudicotyledons</taxon>
        <taxon>Gunneridae</taxon>
        <taxon>Pentapetalae</taxon>
        <taxon>rosids</taxon>
        <taxon>fabids</taxon>
        <taxon>Malpighiales</taxon>
        <taxon>Euphorbiaceae</taxon>
        <taxon>Crotonoideae</taxon>
        <taxon>Micrandreae</taxon>
        <taxon>Hevea</taxon>
    </lineage>
</organism>
<keyword evidence="2" id="KW-0547">Nucleotide-binding</keyword>
<reference evidence="5 6" key="1">
    <citation type="journal article" date="2020" name="Mol. Plant">
        <title>The Chromosome-Based Rubber Tree Genome Provides New Insights into Spurge Genome Evolution and Rubber Biosynthesis.</title>
        <authorList>
            <person name="Liu J."/>
            <person name="Shi C."/>
            <person name="Shi C.C."/>
            <person name="Li W."/>
            <person name="Zhang Q.J."/>
            <person name="Zhang Y."/>
            <person name="Li K."/>
            <person name="Lu H.F."/>
            <person name="Shi C."/>
            <person name="Zhu S.T."/>
            <person name="Xiao Z.Y."/>
            <person name="Nan H."/>
            <person name="Yue Y."/>
            <person name="Zhu X.G."/>
            <person name="Wu Y."/>
            <person name="Hong X.N."/>
            <person name="Fan G.Y."/>
            <person name="Tong Y."/>
            <person name="Zhang D."/>
            <person name="Mao C.L."/>
            <person name="Liu Y.L."/>
            <person name="Hao S.J."/>
            <person name="Liu W.Q."/>
            <person name="Lv M.Q."/>
            <person name="Zhang H.B."/>
            <person name="Liu Y."/>
            <person name="Hu-Tang G.R."/>
            <person name="Wang J.P."/>
            <person name="Wang J.H."/>
            <person name="Sun Y.H."/>
            <person name="Ni S.B."/>
            <person name="Chen W.B."/>
            <person name="Zhang X.C."/>
            <person name="Jiao Y.N."/>
            <person name="Eichler E.E."/>
            <person name="Li G.H."/>
            <person name="Liu X."/>
            <person name="Gao L.Z."/>
        </authorList>
    </citation>
    <scope>NUCLEOTIDE SEQUENCE [LARGE SCALE GENOMIC DNA]</scope>
    <source>
        <strain evidence="6">cv. GT1</strain>
        <tissue evidence="5">Leaf</tissue>
    </source>
</reference>
<dbReference type="GO" id="GO:0005524">
    <property type="term" value="F:ATP binding"/>
    <property type="evidence" value="ECO:0007669"/>
    <property type="project" value="UniProtKB-UniRule"/>
</dbReference>
<dbReference type="PANTHER" id="PTHR48014:SF24">
    <property type="entry name" value="PROTEIN KINASE SUPERFAMILY PROTEIN"/>
    <property type="match status" value="1"/>
</dbReference>
<dbReference type="FunFam" id="1.10.510.10:FF:000208">
    <property type="entry name" value="serine/threonine-protein kinase BLUS1 isoform X1"/>
    <property type="match status" value="1"/>
</dbReference>
<keyword evidence="6" id="KW-1185">Reference proteome</keyword>
<dbReference type="EMBL" id="JAAGAX010000010">
    <property type="protein sequence ID" value="KAF2301616.1"/>
    <property type="molecule type" value="Genomic_DNA"/>
</dbReference>
<feature type="domain" description="Protein kinase" evidence="4">
    <location>
        <begin position="13"/>
        <end position="274"/>
    </location>
</feature>
<feature type="compositionally biased region" description="Gly residues" evidence="3">
    <location>
        <begin position="764"/>
        <end position="774"/>
    </location>
</feature>
<dbReference type="Pfam" id="PF00069">
    <property type="entry name" value="Pkinase"/>
    <property type="match status" value="1"/>
</dbReference>
<dbReference type="InterPro" id="IPR000719">
    <property type="entry name" value="Prot_kinase_dom"/>
</dbReference>
<keyword evidence="2" id="KW-0067">ATP-binding</keyword>
<sequence length="774" mass="84406">MEKKKYPIGPEFYVLYEEVGQGVSASVHRALCIPFDEIVAIKILDFERDNCDLSNISREVQTMILVDHPNVLKSHCSFVSDHNLWVVMPFMAGGSCLHILKAAYPDGFEEAVIATILREVLKGLEYLHHHGHIHRDVKAGNILIDPRGAIKLGDFGVSACLFDSGDRQRMRNTFVGTPCWMAPEVMEQLHGYDFKADIWSFGITALELAHGHAPFSKYPPMKVLLMTLQNAPPGLDYERDNKFSKSFKQMIASCLVKDPSKRPSAKKLLKHSFFKQARSNDYISRTLLEGLPALGDRIKALKRKEEDMLAQKKIPDGQKEEISQNEYKRGISGWNFNLEDMKAQASLIQDVEDPIADNNLGGISSTLPTVDTLEKQLESQRSSLGQIAEVDDNDPIQNQPNPVPSVNSSVNIAKVRSEKSDDDSSIARPHDEQYVSHISSPPDDSVENNVSEKSIFEINGRSMEGIPSQQKSGGLGGSTLPENLFPPNKGESDKLQNQPQNNSSPEGEDVLSENPPKASKLSAAPNSDELDEKAKPPVVQQRGRFKVTSENVGIEKAVALPILQKSHSMQVLHQHPIMSIPSSSDAVSSTLSGHSLFPLLNSVLQTNILQRDTILTLMKQVCGCDNSANRATDGGSTLAQLGSTERSLLEAAHDREKELLHEITELQWRLVCAQDELQKYRTENAQDSGYGSGSGFGYGHVDTVVSGSESIVSSAETTISNTIESVGDLVSSDGGSSGTTTSKTEAAATTTVASTTESVQDSGYGSGSGFGYGP</sequence>
<dbReference type="InterPro" id="IPR017441">
    <property type="entry name" value="Protein_kinase_ATP_BS"/>
</dbReference>
<evidence type="ECO:0000256" key="2">
    <source>
        <dbReference type="PROSITE-ProRule" id="PRU10141"/>
    </source>
</evidence>
<evidence type="ECO:0000313" key="5">
    <source>
        <dbReference type="EMBL" id="KAF2301616.1"/>
    </source>
</evidence>
<dbReference type="Proteomes" id="UP000467840">
    <property type="component" value="Chromosome 4"/>
</dbReference>
<evidence type="ECO:0000313" key="6">
    <source>
        <dbReference type="Proteomes" id="UP000467840"/>
    </source>
</evidence>
<dbReference type="GO" id="GO:0004672">
    <property type="term" value="F:protein kinase activity"/>
    <property type="evidence" value="ECO:0007669"/>
    <property type="project" value="InterPro"/>
</dbReference>
<dbReference type="PANTHER" id="PTHR48014">
    <property type="entry name" value="SERINE/THREONINE-PROTEIN KINASE FRAY2"/>
    <property type="match status" value="1"/>
</dbReference>
<feature type="compositionally biased region" description="Polar residues" evidence="3">
    <location>
        <begin position="495"/>
        <end position="505"/>
    </location>
</feature>
<name>A0A6A6LNH0_HEVBR</name>
<gene>
    <name evidence="5" type="ORF">GH714_028288</name>
</gene>
<feature type="region of interest" description="Disordered" evidence="3">
    <location>
        <begin position="388"/>
        <end position="539"/>
    </location>
</feature>
<feature type="binding site" evidence="2">
    <location>
        <position position="42"/>
    </location>
    <ligand>
        <name>ATP</name>
        <dbReference type="ChEBI" id="CHEBI:30616"/>
    </ligand>
</feature>
<dbReference type="SMART" id="SM00220">
    <property type="entry name" value="S_TKc"/>
    <property type="match status" value="1"/>
</dbReference>
<dbReference type="PROSITE" id="PS00107">
    <property type="entry name" value="PROTEIN_KINASE_ATP"/>
    <property type="match status" value="1"/>
</dbReference>
<dbReference type="InterPro" id="IPR011009">
    <property type="entry name" value="Kinase-like_dom_sf"/>
</dbReference>
<evidence type="ECO:0000256" key="1">
    <source>
        <dbReference type="ARBA" id="ARBA00008874"/>
    </source>
</evidence>
<protein>
    <recommendedName>
        <fullName evidence="4">Protein kinase domain-containing protein</fullName>
    </recommendedName>
</protein>
<dbReference type="FunFam" id="3.30.200.20:FF:000099">
    <property type="entry name" value="Serine/threonine-protein kinase BLUS1"/>
    <property type="match status" value="1"/>
</dbReference>
<dbReference type="AlphaFoldDB" id="A0A6A6LNH0"/>
<comment type="similarity">
    <text evidence="1">Belongs to the protein kinase superfamily. STE Ser/Thr protein kinase family. STE20 subfamily.</text>
</comment>
<dbReference type="SUPFAM" id="SSF56112">
    <property type="entry name" value="Protein kinase-like (PK-like)"/>
    <property type="match status" value="1"/>
</dbReference>
<accession>A0A6A6LNH0</accession>
<dbReference type="InterPro" id="IPR047173">
    <property type="entry name" value="STRAD_A/B-like"/>
</dbReference>
<dbReference type="GO" id="GO:0043539">
    <property type="term" value="F:protein serine/threonine kinase activator activity"/>
    <property type="evidence" value="ECO:0007669"/>
    <property type="project" value="InterPro"/>
</dbReference>